<dbReference type="PIRSF" id="PIRSF006603">
    <property type="entry name" value="DinF"/>
    <property type="match status" value="1"/>
</dbReference>
<evidence type="ECO:0000313" key="14">
    <source>
        <dbReference type="EMBL" id="MCJ8014209.1"/>
    </source>
</evidence>
<dbReference type="PANTHER" id="PTHR43298">
    <property type="entry name" value="MULTIDRUG RESISTANCE PROTEIN NORM-RELATED"/>
    <property type="match status" value="1"/>
</dbReference>
<comment type="similarity">
    <text evidence="3">Belongs to the multi antimicrobial extrusion (MATE) (TC 2.A.66.1) family.</text>
</comment>
<dbReference type="GO" id="GO:0005886">
    <property type="term" value="C:plasma membrane"/>
    <property type="evidence" value="ECO:0007669"/>
    <property type="project" value="UniProtKB-SubCell"/>
</dbReference>
<organism evidence="14 15">
    <name type="scientific">Paenibacillus mangrovi</name>
    <dbReference type="NCBI Taxonomy" id="2931978"/>
    <lineage>
        <taxon>Bacteria</taxon>
        <taxon>Bacillati</taxon>
        <taxon>Bacillota</taxon>
        <taxon>Bacilli</taxon>
        <taxon>Bacillales</taxon>
        <taxon>Paenibacillaceae</taxon>
        <taxon>Paenibacillus</taxon>
    </lineage>
</organism>
<feature type="transmembrane region" description="Helical" evidence="13">
    <location>
        <begin position="74"/>
        <end position="94"/>
    </location>
</feature>
<evidence type="ECO:0000256" key="2">
    <source>
        <dbReference type="ARBA" id="ARBA00004651"/>
    </source>
</evidence>
<evidence type="ECO:0000256" key="3">
    <source>
        <dbReference type="ARBA" id="ARBA00010199"/>
    </source>
</evidence>
<keyword evidence="7" id="KW-1003">Cell membrane</keyword>
<dbReference type="Proteomes" id="UP001139347">
    <property type="component" value="Unassembled WGS sequence"/>
</dbReference>
<feature type="transmembrane region" description="Helical" evidence="13">
    <location>
        <begin position="30"/>
        <end position="54"/>
    </location>
</feature>
<keyword evidence="10" id="KW-0406">Ion transport</keyword>
<dbReference type="GO" id="GO:0015297">
    <property type="term" value="F:antiporter activity"/>
    <property type="evidence" value="ECO:0007669"/>
    <property type="project" value="UniProtKB-KW"/>
</dbReference>
<evidence type="ECO:0000313" key="15">
    <source>
        <dbReference type="Proteomes" id="UP001139347"/>
    </source>
</evidence>
<dbReference type="AlphaFoldDB" id="A0A9X1WY33"/>
<evidence type="ECO:0000256" key="7">
    <source>
        <dbReference type="ARBA" id="ARBA00022475"/>
    </source>
</evidence>
<feature type="transmembrane region" description="Helical" evidence="13">
    <location>
        <begin position="429"/>
        <end position="451"/>
    </location>
</feature>
<evidence type="ECO:0000256" key="6">
    <source>
        <dbReference type="ARBA" id="ARBA00022449"/>
    </source>
</evidence>
<gene>
    <name evidence="14" type="ORF">MUG84_21080</name>
</gene>
<feature type="transmembrane region" description="Helical" evidence="13">
    <location>
        <begin position="209"/>
        <end position="230"/>
    </location>
</feature>
<dbReference type="InterPro" id="IPR002528">
    <property type="entry name" value="MATE_fam"/>
</dbReference>
<dbReference type="EMBL" id="JALIRP010000009">
    <property type="protein sequence ID" value="MCJ8014209.1"/>
    <property type="molecule type" value="Genomic_DNA"/>
</dbReference>
<keyword evidence="5" id="KW-0813">Transport</keyword>
<dbReference type="GO" id="GO:0042910">
    <property type="term" value="F:xenobiotic transmembrane transporter activity"/>
    <property type="evidence" value="ECO:0007669"/>
    <property type="project" value="InterPro"/>
</dbReference>
<dbReference type="GO" id="GO:0006811">
    <property type="term" value="P:monoatomic ion transport"/>
    <property type="evidence" value="ECO:0007669"/>
    <property type="project" value="UniProtKB-KW"/>
</dbReference>
<feature type="transmembrane region" description="Helical" evidence="13">
    <location>
        <begin position="370"/>
        <end position="391"/>
    </location>
</feature>
<feature type="transmembrane region" description="Helical" evidence="13">
    <location>
        <begin position="148"/>
        <end position="168"/>
    </location>
</feature>
<dbReference type="RefSeq" id="WP_244728583.1">
    <property type="nucleotide sequence ID" value="NZ_JALIRP010000009.1"/>
</dbReference>
<evidence type="ECO:0000256" key="5">
    <source>
        <dbReference type="ARBA" id="ARBA00022448"/>
    </source>
</evidence>
<keyword evidence="9 13" id="KW-1133">Transmembrane helix</keyword>
<dbReference type="Pfam" id="PF01554">
    <property type="entry name" value="MatE"/>
    <property type="match status" value="2"/>
</dbReference>
<dbReference type="NCBIfam" id="TIGR00797">
    <property type="entry name" value="matE"/>
    <property type="match status" value="1"/>
</dbReference>
<feature type="transmembrane region" description="Helical" evidence="13">
    <location>
        <begin position="298"/>
        <end position="322"/>
    </location>
</feature>
<keyword evidence="11 13" id="KW-0472">Membrane</keyword>
<sequence length="464" mass="50510">MGTPAPYYKQKTKTFLNKYFTGSKLDYKQIIAIIIPIFVDQAFIILMSLMNTAMISSSGVAAVSAVSMVDSLNIFLVNVFIAVATGGTVIVAQYKGSGNQEMVSKAAGQAITAVAVLSVLLSVSVIAFHTPVLNLLFGQADADVFQNARIYLIGSCISYPFIGIFQAVTGALRGVGETKACLGLSLILNVTYMLLNILFITVFDMGVKGLIISLITARVLGMAVSLFYMIRMNHSMQYRIKNALKIDFSILKKIMVIGIPFAAEQMFFNGGKLLTQTFIVQLGTLAITVNAISGSISMLFQIGGSALSIAVVTVVGQCIGNGSIMDARKFTKSFLGLSTAFFIFIAAVILPLFPYIVNLFSPPAEIIPDIFNLTLLIAITQPLFWSVSFVLPSALRAAGDSNFTSLTSLLSMWVLRVILGYVLAIPLKFGIMGVWVAMVTEWGVRGAIFWWRFRGDKWYRRKLI</sequence>
<proteinExistence type="inferred from homology"/>
<name>A0A9X1WY33_9BACL</name>
<feature type="transmembrane region" description="Helical" evidence="13">
    <location>
        <begin position="334"/>
        <end position="358"/>
    </location>
</feature>
<feature type="transmembrane region" description="Helical" evidence="13">
    <location>
        <begin position="106"/>
        <end position="128"/>
    </location>
</feature>
<evidence type="ECO:0000256" key="1">
    <source>
        <dbReference type="ARBA" id="ARBA00003408"/>
    </source>
</evidence>
<dbReference type="PANTHER" id="PTHR43298:SF2">
    <property type="entry name" value="FMN_FAD EXPORTER YEEO-RELATED"/>
    <property type="match status" value="1"/>
</dbReference>
<dbReference type="InterPro" id="IPR048279">
    <property type="entry name" value="MdtK-like"/>
</dbReference>
<protein>
    <recommendedName>
        <fullName evidence="4">Probable multidrug resistance protein NorM</fullName>
    </recommendedName>
    <alternativeName>
        <fullName evidence="12">Multidrug-efflux transporter</fullName>
    </alternativeName>
</protein>
<reference evidence="14" key="1">
    <citation type="submission" date="2022-04" db="EMBL/GenBank/DDBJ databases">
        <title>Paenibacillus mangrovi sp. nov., a novel endophytic bacterium isolated from bark of Kandelia candel.</title>
        <authorList>
            <person name="Tuo L."/>
        </authorList>
    </citation>
    <scope>NUCLEOTIDE SEQUENCE</scope>
    <source>
        <strain evidence="14">KQZ6P-2</strain>
    </source>
</reference>
<evidence type="ECO:0000256" key="13">
    <source>
        <dbReference type="SAM" id="Phobius"/>
    </source>
</evidence>
<comment type="function">
    <text evidence="1">Multidrug efflux pump.</text>
</comment>
<feature type="transmembrane region" description="Helical" evidence="13">
    <location>
        <begin position="403"/>
        <end position="423"/>
    </location>
</feature>
<evidence type="ECO:0000256" key="12">
    <source>
        <dbReference type="ARBA" id="ARBA00031636"/>
    </source>
</evidence>
<evidence type="ECO:0000256" key="10">
    <source>
        <dbReference type="ARBA" id="ARBA00023065"/>
    </source>
</evidence>
<keyword evidence="8 13" id="KW-0812">Transmembrane</keyword>
<dbReference type="InterPro" id="IPR050222">
    <property type="entry name" value="MATE_MdtK"/>
</dbReference>
<feature type="transmembrane region" description="Helical" evidence="13">
    <location>
        <begin position="180"/>
        <end position="203"/>
    </location>
</feature>
<accession>A0A9X1WY33</accession>
<evidence type="ECO:0000256" key="11">
    <source>
        <dbReference type="ARBA" id="ARBA00023136"/>
    </source>
</evidence>
<evidence type="ECO:0000256" key="9">
    <source>
        <dbReference type="ARBA" id="ARBA00022989"/>
    </source>
</evidence>
<evidence type="ECO:0000256" key="8">
    <source>
        <dbReference type="ARBA" id="ARBA00022692"/>
    </source>
</evidence>
<evidence type="ECO:0000256" key="4">
    <source>
        <dbReference type="ARBA" id="ARBA00020268"/>
    </source>
</evidence>
<keyword evidence="6" id="KW-0050">Antiport</keyword>
<comment type="subcellular location">
    <subcellularLocation>
        <location evidence="2">Cell membrane</location>
        <topology evidence="2">Multi-pass membrane protein</topology>
    </subcellularLocation>
</comment>
<comment type="caution">
    <text evidence="14">The sequence shown here is derived from an EMBL/GenBank/DDBJ whole genome shotgun (WGS) entry which is preliminary data.</text>
</comment>
<keyword evidence="15" id="KW-1185">Reference proteome</keyword>